<evidence type="ECO:0000313" key="2">
    <source>
        <dbReference type="EMBL" id="CAK0807712.1"/>
    </source>
</evidence>
<name>A0ABN9QNK7_9DINO</name>
<feature type="non-terminal residue" evidence="2">
    <location>
        <position position="782"/>
    </location>
</feature>
<evidence type="ECO:0008006" key="4">
    <source>
        <dbReference type="Google" id="ProtNLM"/>
    </source>
</evidence>
<evidence type="ECO:0000313" key="3">
    <source>
        <dbReference type="Proteomes" id="UP001189429"/>
    </source>
</evidence>
<sequence>AIYVAREMDSARSNELVNDIFNSGIDNVIVLEPLIPIDCVKWVKDKHNNFHAGARTNFLECLEARAGLAARGPASFGGGLANLANQCSVRALGAWRRQALARSHGAKLAVALAEKYPLIFKSFIMYKQCSVVATRLADLGIMGSFKNYCETKVEFLNAKLHSEVVIELCATAIKMMDDHFSQTMGAEQKAAMLAEILEFTVPTTEQQSENNSLSRGCPWLLDSRESKAKIDWLATPMGGSVVYKTDGNKKKRKVEAAPKGRKKANPKQTAAPVPEEVLSARVADQSREKYFLDDLLSATMAPLAQVAAADINGNVLNFCHRVGIHFCLNGEVTINCKTFNSWSKLRREIRGESIKGHAHILRKIMGVGDFGEDLGAQGGGQGGQRDWLAAASAWPTPTHSDPGQTPVPRVALFEESSEDVFNEVMRRLDEAQPGEVSGSGTRTDPATAPFFNDRDFVFHVTGLHNANPFTTPVTMHPAFLLASHHISSELKTLGRPAQLRTVVTIVCREMFNVFHAKWATFGRKLLEMLNADSSVDAASISLGIFESAGEIQRSFGLRANYVVNLLQSCCCGPASIVKDDVSVGLEALKSNLHHVAPFDLCAADLEQSVSWWIEALHHFYESEPQDAIEKLAASANLGDAKLQSALELSAAAAADAAAEAQAAAAAGPPSAAKGENSVPEEFASYKFKTLGFMRRQWTEDGSVEAGPVASQFMLELEAFIHRVAIVSSEAVVTTTAEPNVLQPEHGTDELAIGTNAADAKDAVVVAPVLKDTLAMNFAGKVV</sequence>
<reference evidence="2" key="1">
    <citation type="submission" date="2023-10" db="EMBL/GenBank/DDBJ databases">
        <authorList>
            <person name="Chen Y."/>
            <person name="Shah S."/>
            <person name="Dougan E. K."/>
            <person name="Thang M."/>
            <person name="Chan C."/>
        </authorList>
    </citation>
    <scope>NUCLEOTIDE SEQUENCE [LARGE SCALE GENOMIC DNA]</scope>
</reference>
<comment type="caution">
    <text evidence="2">The sequence shown here is derived from an EMBL/GenBank/DDBJ whole genome shotgun (WGS) entry which is preliminary data.</text>
</comment>
<feature type="non-terminal residue" evidence="2">
    <location>
        <position position="1"/>
    </location>
</feature>
<evidence type="ECO:0000256" key="1">
    <source>
        <dbReference type="SAM" id="MobiDB-lite"/>
    </source>
</evidence>
<feature type="compositionally biased region" description="Basic residues" evidence="1">
    <location>
        <begin position="249"/>
        <end position="265"/>
    </location>
</feature>
<protein>
    <recommendedName>
        <fullName evidence="4">RING-type E3 ubiquitin transferase</fullName>
    </recommendedName>
</protein>
<gene>
    <name evidence="2" type="ORF">PCOR1329_LOCUS13504</name>
</gene>
<dbReference type="Proteomes" id="UP001189429">
    <property type="component" value="Unassembled WGS sequence"/>
</dbReference>
<dbReference type="EMBL" id="CAUYUJ010003993">
    <property type="protein sequence ID" value="CAK0807712.1"/>
    <property type="molecule type" value="Genomic_DNA"/>
</dbReference>
<organism evidence="2 3">
    <name type="scientific">Prorocentrum cordatum</name>
    <dbReference type="NCBI Taxonomy" id="2364126"/>
    <lineage>
        <taxon>Eukaryota</taxon>
        <taxon>Sar</taxon>
        <taxon>Alveolata</taxon>
        <taxon>Dinophyceae</taxon>
        <taxon>Prorocentrales</taxon>
        <taxon>Prorocentraceae</taxon>
        <taxon>Prorocentrum</taxon>
    </lineage>
</organism>
<feature type="region of interest" description="Disordered" evidence="1">
    <location>
        <begin position="248"/>
        <end position="275"/>
    </location>
</feature>
<proteinExistence type="predicted"/>
<keyword evidence="3" id="KW-1185">Reference proteome</keyword>
<accession>A0ABN9QNK7</accession>